<dbReference type="Proteomes" id="UP000485562">
    <property type="component" value="Unassembled WGS sequence"/>
</dbReference>
<organism evidence="2">
    <name type="scientific">candidate division TA06 bacterium ADurb.Bin131</name>
    <dbReference type="NCBI Taxonomy" id="1852827"/>
    <lineage>
        <taxon>Bacteria</taxon>
        <taxon>Bacteria division TA06</taxon>
    </lineage>
</organism>
<feature type="transmembrane region" description="Helical" evidence="1">
    <location>
        <begin position="15"/>
        <end position="44"/>
    </location>
</feature>
<feature type="transmembrane region" description="Helical" evidence="1">
    <location>
        <begin position="128"/>
        <end position="149"/>
    </location>
</feature>
<evidence type="ECO:0000256" key="1">
    <source>
        <dbReference type="SAM" id="Phobius"/>
    </source>
</evidence>
<protein>
    <submittedName>
        <fullName evidence="2">Uncharacterized protein</fullName>
    </submittedName>
</protein>
<evidence type="ECO:0000313" key="2">
    <source>
        <dbReference type="EMBL" id="OQB71908.1"/>
    </source>
</evidence>
<comment type="caution">
    <text evidence="2">The sequence shown here is derived from an EMBL/GenBank/DDBJ whole genome shotgun (WGS) entry which is preliminary data.</text>
</comment>
<keyword evidence="1" id="KW-1133">Transmembrane helix</keyword>
<keyword evidence="1" id="KW-0472">Membrane</keyword>
<gene>
    <name evidence="2" type="ORF">BWX89_01575</name>
</gene>
<dbReference type="EMBL" id="MWDQ01000147">
    <property type="protein sequence ID" value="OQB71908.1"/>
    <property type="molecule type" value="Genomic_DNA"/>
</dbReference>
<dbReference type="AlphaFoldDB" id="A0A1V6C4Q7"/>
<feature type="transmembrane region" description="Helical" evidence="1">
    <location>
        <begin position="95"/>
        <end position="116"/>
    </location>
</feature>
<keyword evidence="1" id="KW-0812">Transmembrane</keyword>
<accession>A0A1V6C4Q7</accession>
<feature type="transmembrane region" description="Helical" evidence="1">
    <location>
        <begin position="72"/>
        <end position="89"/>
    </location>
</feature>
<reference evidence="2" key="1">
    <citation type="submission" date="2017-02" db="EMBL/GenBank/DDBJ databases">
        <title>Delving into the versatile metabolic prowess of the omnipresent phylum Bacteroidetes.</title>
        <authorList>
            <person name="Nobu M.K."/>
            <person name="Mei R."/>
            <person name="Narihiro T."/>
            <person name="Kuroda K."/>
            <person name="Liu W.-T."/>
        </authorList>
    </citation>
    <scope>NUCLEOTIDE SEQUENCE</scope>
    <source>
        <strain evidence="2">ADurb.Bin131</strain>
    </source>
</reference>
<sequence length="161" mass="18994">MKTSKQQFLLNRKEFLTFLIVPSILQFLFPHMWVDFFLLTIFYLAFTERLFVYFFMIFFWGIIYSLVTLENIGAEIIALGLVWYFYVSFWENSNLISNLVNIIIGCLLYLVVKLCISPAGCAWNPSMIVFFSVYFVLISVVISLILFVIRDNFVRRQIPGF</sequence>
<proteinExistence type="predicted"/>
<name>A0A1V6C4Q7_UNCT6</name>
<feature type="transmembrane region" description="Helical" evidence="1">
    <location>
        <begin position="50"/>
        <end position="67"/>
    </location>
</feature>